<accession>A0A382HSX7</accession>
<dbReference type="Pfam" id="PF04205">
    <property type="entry name" value="FMN_bind"/>
    <property type="match status" value="1"/>
</dbReference>
<protein>
    <recommendedName>
        <fullName evidence="1">FMN-binding domain-containing protein</fullName>
    </recommendedName>
</protein>
<organism evidence="2">
    <name type="scientific">marine metagenome</name>
    <dbReference type="NCBI Taxonomy" id="408172"/>
    <lineage>
        <taxon>unclassified sequences</taxon>
        <taxon>metagenomes</taxon>
        <taxon>ecological metagenomes</taxon>
    </lineage>
</organism>
<dbReference type="GO" id="GO:0010181">
    <property type="term" value="F:FMN binding"/>
    <property type="evidence" value="ECO:0007669"/>
    <property type="project" value="InterPro"/>
</dbReference>
<dbReference type="EMBL" id="UINC01063118">
    <property type="protein sequence ID" value="SVB90408.1"/>
    <property type="molecule type" value="Genomic_DNA"/>
</dbReference>
<dbReference type="SMART" id="SM00900">
    <property type="entry name" value="FMN_bind"/>
    <property type="match status" value="1"/>
</dbReference>
<evidence type="ECO:0000259" key="1">
    <source>
        <dbReference type="SMART" id="SM00900"/>
    </source>
</evidence>
<proteinExistence type="predicted"/>
<dbReference type="InterPro" id="IPR007329">
    <property type="entry name" value="FMN-bd"/>
</dbReference>
<sequence>MLHNVFILFKIRNFNLALAFGLMSFFFFSTSSFAEEEKKFQLQVLLTKKQAFQIAFPGADEIKKERFWLDKEQIRTIEEIFMYKIHETRFTFYTGIKNGKPMGSMLIDNIIGKSFPITFMTVLNTDGTVRDVEIMVYREPQGWEVKNKSFRSQFYGKDSSSNPVKILSISGATLSVNSVKKGVYKALAAYKVLYLDK</sequence>
<dbReference type="AlphaFoldDB" id="A0A382HSX7"/>
<dbReference type="GO" id="GO:0016020">
    <property type="term" value="C:membrane"/>
    <property type="evidence" value="ECO:0007669"/>
    <property type="project" value="InterPro"/>
</dbReference>
<evidence type="ECO:0000313" key="2">
    <source>
        <dbReference type="EMBL" id="SVB90408.1"/>
    </source>
</evidence>
<name>A0A382HSX7_9ZZZZ</name>
<gene>
    <name evidence="2" type="ORF">METZ01_LOCUS243262</name>
</gene>
<feature type="domain" description="FMN-binding" evidence="1">
    <location>
        <begin position="112"/>
        <end position="190"/>
    </location>
</feature>
<reference evidence="2" key="1">
    <citation type="submission" date="2018-05" db="EMBL/GenBank/DDBJ databases">
        <authorList>
            <person name="Lanie J.A."/>
            <person name="Ng W.-L."/>
            <person name="Kazmierczak K.M."/>
            <person name="Andrzejewski T.M."/>
            <person name="Davidsen T.M."/>
            <person name="Wayne K.J."/>
            <person name="Tettelin H."/>
            <person name="Glass J.I."/>
            <person name="Rusch D."/>
            <person name="Podicherti R."/>
            <person name="Tsui H.-C.T."/>
            <person name="Winkler M.E."/>
        </authorList>
    </citation>
    <scope>NUCLEOTIDE SEQUENCE</scope>
</reference>